<dbReference type="Gene3D" id="3.40.395.10">
    <property type="entry name" value="Adenoviral Proteinase, Chain A"/>
    <property type="match status" value="1"/>
</dbReference>
<dbReference type="GO" id="GO:0006508">
    <property type="term" value="P:proteolysis"/>
    <property type="evidence" value="ECO:0007669"/>
    <property type="project" value="UniProtKB-KW"/>
</dbReference>
<dbReference type="SUPFAM" id="SSF54001">
    <property type="entry name" value="Cysteine proteinases"/>
    <property type="match status" value="1"/>
</dbReference>
<gene>
    <name evidence="6" type="primary">SENP5</name>
    <name evidence="6" type="ORF">BLAG_LOCUS7910</name>
</gene>
<evidence type="ECO:0000256" key="2">
    <source>
        <dbReference type="ARBA" id="ARBA00022670"/>
    </source>
</evidence>
<name>A0A8J9Z1U7_BRALA</name>
<keyword evidence="3" id="KW-0378">Hydrolase</keyword>
<dbReference type="EMBL" id="OV696699">
    <property type="protein sequence ID" value="CAH1245657.1"/>
    <property type="molecule type" value="Genomic_DNA"/>
</dbReference>
<dbReference type="PANTHER" id="PTHR12606">
    <property type="entry name" value="SENTRIN/SUMO-SPECIFIC PROTEASE"/>
    <property type="match status" value="1"/>
</dbReference>
<dbReference type="Proteomes" id="UP000838412">
    <property type="component" value="Chromosome 14"/>
</dbReference>
<keyword evidence="2" id="KW-0645">Protease</keyword>
<dbReference type="GO" id="GO:0005634">
    <property type="term" value="C:nucleus"/>
    <property type="evidence" value="ECO:0007669"/>
    <property type="project" value="TreeGrafter"/>
</dbReference>
<dbReference type="InterPro" id="IPR038765">
    <property type="entry name" value="Papain-like_cys_pep_sf"/>
</dbReference>
<dbReference type="PANTHER" id="PTHR12606:SF141">
    <property type="entry name" value="GH15225P-RELATED"/>
    <property type="match status" value="1"/>
</dbReference>
<reference evidence="6" key="1">
    <citation type="submission" date="2022-01" db="EMBL/GenBank/DDBJ databases">
        <authorList>
            <person name="Braso-Vives M."/>
        </authorList>
    </citation>
    <scope>NUCLEOTIDE SEQUENCE</scope>
</reference>
<dbReference type="OrthoDB" id="1939479at2759"/>
<organism evidence="6 7">
    <name type="scientific">Branchiostoma lanceolatum</name>
    <name type="common">Common lancelet</name>
    <name type="synonym">Amphioxus lanceolatum</name>
    <dbReference type="NCBI Taxonomy" id="7740"/>
    <lineage>
        <taxon>Eukaryota</taxon>
        <taxon>Metazoa</taxon>
        <taxon>Chordata</taxon>
        <taxon>Cephalochordata</taxon>
        <taxon>Leptocardii</taxon>
        <taxon>Amphioxiformes</taxon>
        <taxon>Branchiostomatidae</taxon>
        <taxon>Branchiostoma</taxon>
    </lineage>
</organism>
<sequence length="290" mass="33337">MRLREAPCYSGDVTQNLDFSRDVARTKMAAPMRWRSAEISKHCDNTEDSIGPIKLADTSDIIDDVIRPKEPIKEDFANRAKDVGPDHVRMKQAAATASSPRKLDLEVTDLVTLAPQGWLNDNVLNGYFELLAEGRPDDLYCFNTFFYTQLCRKGYQGVKRWTKKVQIFQKTLLLVPLHLGNHWCLAEVAVQDKLLYLYDSQGGDNLTCLQRLVSYFCCEAQERGEENFTWGWDGHCREDIPVQETSSDCGVYVCQYARCIVEGWPIDFRQDDITELRCHMTQELLKHKLL</sequence>
<dbReference type="GO" id="GO:0016926">
    <property type="term" value="P:protein desumoylation"/>
    <property type="evidence" value="ECO:0007669"/>
    <property type="project" value="TreeGrafter"/>
</dbReference>
<protein>
    <submittedName>
        <fullName evidence="6">SENP5 protein</fullName>
    </submittedName>
</protein>
<dbReference type="InterPro" id="IPR003653">
    <property type="entry name" value="Peptidase_C48_C"/>
</dbReference>
<evidence type="ECO:0000313" key="7">
    <source>
        <dbReference type="Proteomes" id="UP000838412"/>
    </source>
</evidence>
<dbReference type="PROSITE" id="PS50600">
    <property type="entry name" value="ULP_PROTEASE"/>
    <property type="match status" value="1"/>
</dbReference>
<dbReference type="AlphaFoldDB" id="A0A8J9Z1U7"/>
<dbReference type="Pfam" id="PF02902">
    <property type="entry name" value="Peptidase_C48"/>
    <property type="match status" value="1"/>
</dbReference>
<proteinExistence type="inferred from homology"/>
<evidence type="ECO:0000259" key="5">
    <source>
        <dbReference type="PROSITE" id="PS50600"/>
    </source>
</evidence>
<evidence type="ECO:0000256" key="1">
    <source>
        <dbReference type="ARBA" id="ARBA00005234"/>
    </source>
</evidence>
<evidence type="ECO:0000313" key="6">
    <source>
        <dbReference type="EMBL" id="CAH1245657.1"/>
    </source>
</evidence>
<keyword evidence="7" id="KW-1185">Reference proteome</keyword>
<keyword evidence="4" id="KW-0788">Thiol protease</keyword>
<feature type="domain" description="Ubiquitin-like protease family profile" evidence="5">
    <location>
        <begin position="103"/>
        <end position="260"/>
    </location>
</feature>
<evidence type="ECO:0000256" key="3">
    <source>
        <dbReference type="ARBA" id="ARBA00022801"/>
    </source>
</evidence>
<evidence type="ECO:0000256" key="4">
    <source>
        <dbReference type="ARBA" id="ARBA00022807"/>
    </source>
</evidence>
<accession>A0A8J9Z1U7</accession>
<comment type="similarity">
    <text evidence="1">Belongs to the peptidase C48 family.</text>
</comment>
<dbReference type="GO" id="GO:0016929">
    <property type="term" value="F:deSUMOylase activity"/>
    <property type="evidence" value="ECO:0007669"/>
    <property type="project" value="TreeGrafter"/>
</dbReference>